<dbReference type="EMBL" id="CP002106">
    <property type="protein sequence ID" value="ADK68173.1"/>
    <property type="molecule type" value="Genomic_DNA"/>
</dbReference>
<dbReference type="KEGG" id="ols:Olsu_1063"/>
<dbReference type="InterPro" id="IPR004398">
    <property type="entry name" value="RNA_MeTrfase_RsmD"/>
</dbReference>
<dbReference type="GeneID" id="78512483"/>
<dbReference type="RefSeq" id="WP_013251925.1">
    <property type="nucleotide sequence ID" value="NC_014363.1"/>
</dbReference>
<reference evidence="4 5" key="1">
    <citation type="journal article" date="2010" name="Stand. Genomic Sci.">
        <title>Complete genome sequence of Olsenella uli type strain (VPI D76D-27C).</title>
        <authorList>
            <person name="Goker M."/>
            <person name="Held B."/>
            <person name="Lucas S."/>
            <person name="Nolan M."/>
            <person name="Yasawong M."/>
            <person name="Glavina Del Rio T."/>
            <person name="Tice H."/>
            <person name="Cheng J.F."/>
            <person name="Bruce D."/>
            <person name="Detter J.C."/>
            <person name="Tapia R."/>
            <person name="Han C."/>
            <person name="Goodwin L."/>
            <person name="Pitluck S."/>
            <person name="Liolios K."/>
            <person name="Ivanova N."/>
            <person name="Mavromatis K."/>
            <person name="Mikhailova N."/>
            <person name="Pati A."/>
            <person name="Chen A."/>
            <person name="Palaniappan K."/>
            <person name="Land M."/>
            <person name="Hauser L."/>
            <person name="Chang Y.J."/>
            <person name="Jeffries C.D."/>
            <person name="Rohde M."/>
            <person name="Sikorski J."/>
            <person name="Pukall R."/>
            <person name="Woyke T."/>
            <person name="Bristow J."/>
            <person name="Eisen J.A."/>
            <person name="Markowitz V."/>
            <person name="Hugenholtz P."/>
            <person name="Kyrpides N.C."/>
            <person name="Klenk H.P."/>
            <person name="Lapidus A."/>
        </authorList>
    </citation>
    <scope>NUCLEOTIDE SEQUENCE [LARGE SCALE GENOMIC DNA]</scope>
    <source>
        <strain evidence="5">ATCC 49627 / DSM 7084 / CIP 109912 / JCM 12494 / NCIMB 702895 / VPI D76D-27C</strain>
    </source>
</reference>
<dbReference type="HOGENOM" id="CLU_075826_1_1_11"/>
<evidence type="ECO:0000313" key="5">
    <source>
        <dbReference type="Proteomes" id="UP000000333"/>
    </source>
</evidence>
<dbReference type="GO" id="GO:0003676">
    <property type="term" value="F:nucleic acid binding"/>
    <property type="evidence" value="ECO:0007669"/>
    <property type="project" value="InterPro"/>
</dbReference>
<dbReference type="PANTHER" id="PTHR43542:SF1">
    <property type="entry name" value="METHYLTRANSFERASE"/>
    <property type="match status" value="1"/>
</dbReference>
<dbReference type="OrthoDB" id="9803017at2"/>
<keyword evidence="5" id="KW-1185">Reference proteome</keyword>
<dbReference type="GO" id="GO:0008168">
    <property type="term" value="F:methyltransferase activity"/>
    <property type="evidence" value="ECO:0007669"/>
    <property type="project" value="UniProtKB-KW"/>
</dbReference>
<accession>E1QVM0</accession>
<organism evidence="4 5">
    <name type="scientific">Olsenella uli (strain ATCC 49627 / DSM 7084 / CCUG 31166 / CIP 109912 / JCM 12494 / LMG 11480 / NCIMB 702895 / VPI D76D-27C)</name>
    <name type="common">Lactobacillus uli</name>
    <dbReference type="NCBI Taxonomy" id="633147"/>
    <lineage>
        <taxon>Bacteria</taxon>
        <taxon>Bacillati</taxon>
        <taxon>Actinomycetota</taxon>
        <taxon>Coriobacteriia</taxon>
        <taxon>Coriobacteriales</taxon>
        <taxon>Atopobiaceae</taxon>
        <taxon>Olsenella</taxon>
    </lineage>
</organism>
<proteinExistence type="predicted"/>
<evidence type="ECO:0000256" key="3">
    <source>
        <dbReference type="SAM" id="MobiDB-lite"/>
    </source>
</evidence>
<keyword evidence="2 4" id="KW-0808">Transferase</keyword>
<evidence type="ECO:0000256" key="2">
    <source>
        <dbReference type="ARBA" id="ARBA00022679"/>
    </source>
</evidence>
<dbReference type="Gene3D" id="3.40.50.150">
    <property type="entry name" value="Vaccinia Virus protein VP39"/>
    <property type="match status" value="1"/>
</dbReference>
<gene>
    <name evidence="4" type="ordered locus">Olsu_1063</name>
</gene>
<dbReference type="eggNOG" id="COG0742">
    <property type="taxonomic scope" value="Bacteria"/>
</dbReference>
<dbReference type="GO" id="GO:0031167">
    <property type="term" value="P:rRNA methylation"/>
    <property type="evidence" value="ECO:0007669"/>
    <property type="project" value="InterPro"/>
</dbReference>
<dbReference type="CDD" id="cd02440">
    <property type="entry name" value="AdoMet_MTases"/>
    <property type="match status" value="1"/>
</dbReference>
<dbReference type="PANTHER" id="PTHR43542">
    <property type="entry name" value="METHYLTRANSFERASE"/>
    <property type="match status" value="1"/>
</dbReference>
<protein>
    <submittedName>
        <fullName evidence="4">Methyltransferase</fullName>
    </submittedName>
</protein>
<dbReference type="STRING" id="633147.Olsu_1063"/>
<dbReference type="PATRIC" id="fig|633147.7.peg.481"/>
<feature type="region of interest" description="Disordered" evidence="3">
    <location>
        <begin position="1"/>
        <end position="24"/>
    </location>
</feature>
<dbReference type="Pfam" id="PF03602">
    <property type="entry name" value="Cons_hypoth95"/>
    <property type="match status" value="1"/>
</dbReference>
<evidence type="ECO:0000256" key="1">
    <source>
        <dbReference type="ARBA" id="ARBA00022603"/>
    </source>
</evidence>
<dbReference type="PROSITE" id="PS00092">
    <property type="entry name" value="N6_MTASE"/>
    <property type="match status" value="1"/>
</dbReference>
<name>E1QVM0_OLSUV</name>
<keyword evidence="1 4" id="KW-0489">Methyltransferase</keyword>
<dbReference type="InterPro" id="IPR029063">
    <property type="entry name" value="SAM-dependent_MTases_sf"/>
</dbReference>
<sequence>MRIVGGRWRSHPLEAPQGRDVTRPTTDRLRESIASMLLSAFCLDLSDVSVLDAFAGSGAVGLELLSRGALRCTFVERDRRAAARVRRNCESVGASPEEARVVCADALSLARKGTLAGGPFALVVLDPPYALEASAVARMVEDLDAHGLLAPGALVLYEHDRRRASLPLARMRTVKERTHGITTVTLLGRGGTDE</sequence>
<dbReference type="AlphaFoldDB" id="E1QVM0"/>
<dbReference type="InterPro" id="IPR002052">
    <property type="entry name" value="DNA_methylase_N6_adenine_CS"/>
</dbReference>
<dbReference type="SUPFAM" id="SSF53335">
    <property type="entry name" value="S-adenosyl-L-methionine-dependent methyltransferases"/>
    <property type="match status" value="1"/>
</dbReference>
<dbReference type="PIRSF" id="PIRSF004553">
    <property type="entry name" value="CHP00095"/>
    <property type="match status" value="1"/>
</dbReference>
<dbReference type="Proteomes" id="UP000000333">
    <property type="component" value="Chromosome"/>
</dbReference>
<evidence type="ECO:0000313" key="4">
    <source>
        <dbReference type="EMBL" id="ADK68173.1"/>
    </source>
</evidence>